<comment type="caution">
    <text evidence="3">The sequence shown here is derived from an EMBL/GenBank/DDBJ whole genome shotgun (WGS) entry which is preliminary data.</text>
</comment>
<dbReference type="PANTHER" id="PTHR34136:SF1">
    <property type="entry name" value="UDP-N-ACETYL-D-MANNOSAMINURONIC ACID TRANSFERASE"/>
    <property type="match status" value="1"/>
</dbReference>
<name>A0ABS9AWQ6_9GAMM</name>
<dbReference type="NCBIfam" id="TIGR00696">
    <property type="entry name" value="wecG_tagA_cpsF"/>
    <property type="match status" value="1"/>
</dbReference>
<keyword evidence="4" id="KW-1185">Reference proteome</keyword>
<dbReference type="Pfam" id="PF03808">
    <property type="entry name" value="Glyco_tran_WecG"/>
    <property type="match status" value="1"/>
</dbReference>
<protein>
    <submittedName>
        <fullName evidence="3">WecB/TagA/CpsF family glycosyltransferase</fullName>
    </submittedName>
</protein>
<accession>A0ABS9AWQ6</accession>
<dbReference type="EMBL" id="JABFTV010000009">
    <property type="protein sequence ID" value="MCE8025885.1"/>
    <property type="molecule type" value="Genomic_DNA"/>
</dbReference>
<evidence type="ECO:0000313" key="4">
    <source>
        <dbReference type="Proteomes" id="UP001320272"/>
    </source>
</evidence>
<evidence type="ECO:0000313" key="3">
    <source>
        <dbReference type="EMBL" id="MCE8025885.1"/>
    </source>
</evidence>
<proteinExistence type="predicted"/>
<dbReference type="Proteomes" id="UP001320272">
    <property type="component" value="Unassembled WGS sequence"/>
</dbReference>
<dbReference type="CDD" id="cd06533">
    <property type="entry name" value="Glyco_transf_WecG_TagA"/>
    <property type="match status" value="1"/>
</dbReference>
<keyword evidence="1" id="KW-0328">Glycosyltransferase</keyword>
<reference evidence="3 4" key="1">
    <citation type="journal article" date="2021" name="Front. Microbiol.">
        <title>Aerobic Denitrification and Heterotrophic Sulfur Oxidation in the Genus Halomonas Revealed by Six Novel Species Characterizations and Genome-Based Analysis.</title>
        <authorList>
            <person name="Wang L."/>
            <person name="Shao Z."/>
        </authorList>
    </citation>
    <scope>NUCLEOTIDE SEQUENCE [LARGE SCALE GENOMIC DNA]</scope>
    <source>
        <strain evidence="3 4">MCCC 1A11058</strain>
    </source>
</reference>
<evidence type="ECO:0000256" key="1">
    <source>
        <dbReference type="ARBA" id="ARBA00022676"/>
    </source>
</evidence>
<gene>
    <name evidence="3" type="ORF">HOP59_17300</name>
</gene>
<sequence>MGYAVDALSVEESIDEIYYFLRHAQRFDVGGRHGSKTYQCRWLACLNPHSYAVAKNDTHFEMALSNADWLVGDGVGIVIASWVLGGRLRVRVTGSDIFYGLTERLANSGGARVFFLGSAEDTLQLIKNRMNREYPNIEVVGTYSPPYKDFYSSHEIDEIVATVNAARPDVLWVGLTAPKQEKLIQACRDRWDVTFAGAIGAVFDFYAGKVHRSSRIFQRCGLEWLPRLIQQPRRLWKRMLVSAPIFLWDLIRARVSRIG</sequence>
<organism evidence="3 4">
    <name type="scientific">Billgrantia aerodenitrificans</name>
    <dbReference type="NCBI Taxonomy" id="2733483"/>
    <lineage>
        <taxon>Bacteria</taxon>
        <taxon>Pseudomonadati</taxon>
        <taxon>Pseudomonadota</taxon>
        <taxon>Gammaproteobacteria</taxon>
        <taxon>Oceanospirillales</taxon>
        <taxon>Halomonadaceae</taxon>
        <taxon>Billgrantia</taxon>
    </lineage>
</organism>
<dbReference type="InterPro" id="IPR004629">
    <property type="entry name" value="WecG_TagA_CpsF"/>
</dbReference>
<evidence type="ECO:0000256" key="2">
    <source>
        <dbReference type="ARBA" id="ARBA00022679"/>
    </source>
</evidence>
<dbReference type="PANTHER" id="PTHR34136">
    <property type="match status" value="1"/>
</dbReference>
<keyword evidence="2" id="KW-0808">Transferase</keyword>